<dbReference type="GO" id="GO:0035091">
    <property type="term" value="F:phosphatidylinositol binding"/>
    <property type="evidence" value="ECO:0007669"/>
    <property type="project" value="InterPro"/>
</dbReference>
<feature type="compositionally biased region" description="Low complexity" evidence="2">
    <location>
        <begin position="447"/>
        <end position="471"/>
    </location>
</feature>
<feature type="domain" description="Rho-GAP" evidence="6">
    <location>
        <begin position="691"/>
        <end position="880"/>
    </location>
</feature>
<dbReference type="InterPro" id="IPR011993">
    <property type="entry name" value="PH-like_dom_sf"/>
</dbReference>
<feature type="compositionally biased region" description="Polar residues" evidence="2">
    <location>
        <begin position="980"/>
        <end position="999"/>
    </location>
</feature>
<dbReference type="CDD" id="cd06093">
    <property type="entry name" value="PX_domain"/>
    <property type="match status" value="1"/>
</dbReference>
<evidence type="ECO:0000259" key="6">
    <source>
        <dbReference type="PROSITE" id="PS50238"/>
    </source>
</evidence>
<keyword evidence="3" id="KW-0812">Transmembrane</keyword>
<feature type="compositionally biased region" description="Low complexity" evidence="2">
    <location>
        <begin position="921"/>
        <end position="934"/>
    </location>
</feature>
<dbReference type="PROSITE" id="PS50003">
    <property type="entry name" value="PH_DOMAIN"/>
    <property type="match status" value="1"/>
</dbReference>
<organism evidence="7 8">
    <name type="scientific">Coprinellus micaceus</name>
    <name type="common">Glistening ink-cap mushroom</name>
    <name type="synonym">Coprinus micaceus</name>
    <dbReference type="NCBI Taxonomy" id="71717"/>
    <lineage>
        <taxon>Eukaryota</taxon>
        <taxon>Fungi</taxon>
        <taxon>Dikarya</taxon>
        <taxon>Basidiomycota</taxon>
        <taxon>Agaricomycotina</taxon>
        <taxon>Agaricomycetes</taxon>
        <taxon>Agaricomycetidae</taxon>
        <taxon>Agaricales</taxon>
        <taxon>Agaricineae</taxon>
        <taxon>Psathyrellaceae</taxon>
        <taxon>Coprinellus</taxon>
    </lineage>
</organism>
<feature type="region of interest" description="Disordered" evidence="2">
    <location>
        <begin position="911"/>
        <end position="1034"/>
    </location>
</feature>
<keyword evidence="1" id="KW-0343">GTPase activation</keyword>
<evidence type="ECO:0000256" key="2">
    <source>
        <dbReference type="SAM" id="MobiDB-lite"/>
    </source>
</evidence>
<feature type="region of interest" description="Disordered" evidence="2">
    <location>
        <begin position="1"/>
        <end position="24"/>
    </location>
</feature>
<dbReference type="InterPro" id="IPR050729">
    <property type="entry name" value="Rho-GAP"/>
</dbReference>
<dbReference type="GO" id="GO:0005737">
    <property type="term" value="C:cytoplasm"/>
    <property type="evidence" value="ECO:0007669"/>
    <property type="project" value="TreeGrafter"/>
</dbReference>
<dbReference type="SUPFAM" id="SSF64268">
    <property type="entry name" value="PX domain"/>
    <property type="match status" value="1"/>
</dbReference>
<dbReference type="InterPro" id="IPR036871">
    <property type="entry name" value="PX_dom_sf"/>
</dbReference>
<feature type="compositionally biased region" description="Polar residues" evidence="2">
    <location>
        <begin position="1022"/>
        <end position="1034"/>
    </location>
</feature>
<name>A0A4Y7TQM6_COPMI</name>
<reference evidence="7 8" key="1">
    <citation type="journal article" date="2019" name="Nat. Ecol. Evol.">
        <title>Megaphylogeny resolves global patterns of mushroom evolution.</title>
        <authorList>
            <person name="Varga T."/>
            <person name="Krizsan K."/>
            <person name="Foldi C."/>
            <person name="Dima B."/>
            <person name="Sanchez-Garcia M."/>
            <person name="Sanchez-Ramirez S."/>
            <person name="Szollosi G.J."/>
            <person name="Szarkandi J.G."/>
            <person name="Papp V."/>
            <person name="Albert L."/>
            <person name="Andreopoulos W."/>
            <person name="Angelini C."/>
            <person name="Antonin V."/>
            <person name="Barry K.W."/>
            <person name="Bougher N.L."/>
            <person name="Buchanan P."/>
            <person name="Buyck B."/>
            <person name="Bense V."/>
            <person name="Catcheside P."/>
            <person name="Chovatia M."/>
            <person name="Cooper J."/>
            <person name="Damon W."/>
            <person name="Desjardin D."/>
            <person name="Finy P."/>
            <person name="Geml J."/>
            <person name="Haridas S."/>
            <person name="Hughes K."/>
            <person name="Justo A."/>
            <person name="Karasinski D."/>
            <person name="Kautmanova I."/>
            <person name="Kiss B."/>
            <person name="Kocsube S."/>
            <person name="Kotiranta H."/>
            <person name="LaButti K.M."/>
            <person name="Lechner B.E."/>
            <person name="Liimatainen K."/>
            <person name="Lipzen A."/>
            <person name="Lukacs Z."/>
            <person name="Mihaltcheva S."/>
            <person name="Morgado L.N."/>
            <person name="Niskanen T."/>
            <person name="Noordeloos M.E."/>
            <person name="Ohm R.A."/>
            <person name="Ortiz-Santana B."/>
            <person name="Ovrebo C."/>
            <person name="Racz N."/>
            <person name="Riley R."/>
            <person name="Savchenko A."/>
            <person name="Shiryaev A."/>
            <person name="Soop K."/>
            <person name="Spirin V."/>
            <person name="Szebenyi C."/>
            <person name="Tomsovsky M."/>
            <person name="Tulloss R.E."/>
            <person name="Uehling J."/>
            <person name="Grigoriev I.V."/>
            <person name="Vagvolgyi C."/>
            <person name="Papp T."/>
            <person name="Martin F.M."/>
            <person name="Miettinen O."/>
            <person name="Hibbett D.S."/>
            <person name="Nagy L.G."/>
        </authorList>
    </citation>
    <scope>NUCLEOTIDE SEQUENCE [LARGE SCALE GENOMIC DNA]</scope>
    <source>
        <strain evidence="7 8">FP101781</strain>
    </source>
</reference>
<dbReference type="Pfam" id="PF00620">
    <property type="entry name" value="RhoGAP"/>
    <property type="match status" value="1"/>
</dbReference>
<evidence type="ECO:0000313" key="7">
    <source>
        <dbReference type="EMBL" id="TEB36477.1"/>
    </source>
</evidence>
<gene>
    <name evidence="7" type="ORF">FA13DRAFT_1752410</name>
</gene>
<protein>
    <submittedName>
        <fullName evidence="7">RhoGAP-domain-containing protein</fullName>
    </submittedName>
</protein>
<feature type="domain" description="PX" evidence="5">
    <location>
        <begin position="187"/>
        <end position="303"/>
    </location>
</feature>
<dbReference type="CDD" id="cd13277">
    <property type="entry name" value="PH_Bem3"/>
    <property type="match status" value="1"/>
</dbReference>
<feature type="compositionally biased region" description="Basic and acidic residues" evidence="2">
    <location>
        <begin position="960"/>
        <end position="971"/>
    </location>
</feature>
<evidence type="ECO:0000256" key="1">
    <source>
        <dbReference type="ARBA" id="ARBA00022468"/>
    </source>
</evidence>
<dbReference type="PROSITE" id="PS50238">
    <property type="entry name" value="RHOGAP"/>
    <property type="match status" value="1"/>
</dbReference>
<dbReference type="PANTHER" id="PTHR23176">
    <property type="entry name" value="RHO/RAC/CDC GTPASE-ACTIVATING PROTEIN"/>
    <property type="match status" value="1"/>
</dbReference>
<dbReference type="SUPFAM" id="SSF50729">
    <property type="entry name" value="PH domain-like"/>
    <property type="match status" value="1"/>
</dbReference>
<feature type="compositionally biased region" description="Polar residues" evidence="2">
    <location>
        <begin position="590"/>
        <end position="605"/>
    </location>
</feature>
<dbReference type="PROSITE" id="PS50195">
    <property type="entry name" value="PX"/>
    <property type="match status" value="1"/>
</dbReference>
<feature type="compositionally biased region" description="Polar residues" evidence="2">
    <location>
        <begin position="100"/>
        <end position="111"/>
    </location>
</feature>
<dbReference type="Pfam" id="PF00787">
    <property type="entry name" value="PX"/>
    <property type="match status" value="1"/>
</dbReference>
<dbReference type="Gene3D" id="3.30.1520.10">
    <property type="entry name" value="Phox-like domain"/>
    <property type="match status" value="1"/>
</dbReference>
<evidence type="ECO:0000313" key="8">
    <source>
        <dbReference type="Proteomes" id="UP000298030"/>
    </source>
</evidence>
<evidence type="ECO:0000259" key="5">
    <source>
        <dbReference type="PROSITE" id="PS50195"/>
    </source>
</evidence>
<feature type="compositionally biased region" description="Polar residues" evidence="2">
    <location>
        <begin position="57"/>
        <end position="67"/>
    </location>
</feature>
<feature type="compositionally biased region" description="Basic and acidic residues" evidence="2">
    <location>
        <begin position="576"/>
        <end position="588"/>
    </location>
</feature>
<feature type="region of interest" description="Disordered" evidence="2">
    <location>
        <begin position="441"/>
        <end position="679"/>
    </location>
</feature>
<keyword evidence="8" id="KW-1185">Reference proteome</keyword>
<dbReference type="GO" id="GO:0007165">
    <property type="term" value="P:signal transduction"/>
    <property type="evidence" value="ECO:0007669"/>
    <property type="project" value="InterPro"/>
</dbReference>
<feature type="transmembrane region" description="Helical" evidence="3">
    <location>
        <begin position="842"/>
        <end position="862"/>
    </location>
</feature>
<dbReference type="Gene3D" id="1.10.555.10">
    <property type="entry name" value="Rho GTPase activation protein"/>
    <property type="match status" value="1"/>
</dbReference>
<feature type="compositionally biased region" description="Polar residues" evidence="2">
    <location>
        <begin position="119"/>
        <end position="159"/>
    </location>
</feature>
<sequence>MVDSPVASPRVTDFTSPLSAVQASPFKESSLKSEFLELDDGEESEDSEAGGADTIESEPSTPTNALFSRSGDIAAQVTPIRPRNKRRGSEDFPLPPPTSLQPQRQDSQQLSLPEDVSPSKASTSTDQLSPNIAHQSQESLNSGRSYNNAMQAGRPSSFSDMRLPTPSAQALSAAFRALPLLSSDLPYTSVTVSHSLVRPNDRGKEVLSFVVSVSPGNGKAGWKVEKTYSDVLNLDQRVRGSVGKGVGKKIVNLPEGKLWKDHAPARVDQRKAVLEQYLQSLIQLPIKSNDEVIAFFTSDIVRETKQPVMQVGHKEGYLTKRGKNFGGWKTRFFVLQGPVLEYYDCRGGQHLGSIQITGAQIARQHRTDRTTSTDEEKEYRHAFLIVEAKKGPGGNHPRHVLCAESDEERDDWVELLVRYYTGTYNEELVFNQNPGLNPANSNSIVATQYSSSPSQPRSSTSSSDLAYSTPSRKQPSRPSLATDDYTRSSSPSRSVDPSPIDRQGPPGAMYEAQMRRTATERAAVGTGLPSSLPDSSPLSSVPALQDSSRIERANSELGHYPDLTTDTLRSAQPRQHSPERHRPRDVYEGRQTNYSSSNLAVNTANPLDRAPSPEKPPETNPRVKISRPMNGAPIPTGFKFGGGGKDASSDGNSSAERREKAKSRSFWGFGKPGGGGDRSHPAMVPRAVFAVPLAESLDVAQLCGLPAIVFRCIEYLENKKADQEEGIYRLNGSSAVIKGLRDRFNTEGDVDLLATEEYLDPHAVAGLLKSFLRDLPDSILTRELHLRFLAVIDLTDAQERIRELSQLIAALPIANYTLLRALTAHLILIVQNANVNKMTMRNVGIVFSPTLGIPAGVFSLMLGEFNRVFNVDVDDDGSMRTPDAGQPDAAEPLRRNSRQYTDNAADQFLGLSGRSLYPNPTGDDTQSQSSGDDFSVQDESGTENTDGELNADSSTSSSPAHEDVEQDHDIRVSPPDTPVATKTSRASNVAASKGLNLTVTGAERGNRHSRLMPMGLPVSPRPTHSPSKTSEFPS</sequence>
<feature type="transmembrane region" description="Helical" evidence="3">
    <location>
        <begin position="807"/>
        <end position="830"/>
    </location>
</feature>
<feature type="compositionally biased region" description="Polar residues" evidence="2">
    <location>
        <begin position="13"/>
        <end position="22"/>
    </location>
</feature>
<dbReference type="Proteomes" id="UP000298030">
    <property type="component" value="Unassembled WGS sequence"/>
</dbReference>
<evidence type="ECO:0000256" key="3">
    <source>
        <dbReference type="SAM" id="Phobius"/>
    </source>
</evidence>
<feature type="region of interest" description="Disordered" evidence="2">
    <location>
        <begin position="36"/>
        <end position="164"/>
    </location>
</feature>
<dbReference type="AlphaFoldDB" id="A0A4Y7TQM6"/>
<feature type="compositionally biased region" description="Acidic residues" evidence="2">
    <location>
        <begin position="36"/>
        <end position="48"/>
    </location>
</feature>
<dbReference type="SUPFAM" id="SSF48350">
    <property type="entry name" value="GTPase activation domain, GAP"/>
    <property type="match status" value="1"/>
</dbReference>
<keyword evidence="3" id="KW-1133">Transmembrane helix</keyword>
<evidence type="ECO:0000259" key="4">
    <source>
        <dbReference type="PROSITE" id="PS50003"/>
    </source>
</evidence>
<dbReference type="EMBL" id="QPFP01000005">
    <property type="protein sequence ID" value="TEB36477.1"/>
    <property type="molecule type" value="Genomic_DNA"/>
</dbReference>
<dbReference type="OrthoDB" id="185175at2759"/>
<dbReference type="InterPro" id="IPR008936">
    <property type="entry name" value="Rho_GTPase_activation_prot"/>
</dbReference>
<comment type="caution">
    <text evidence="7">The sequence shown here is derived from an EMBL/GenBank/DDBJ whole genome shotgun (WGS) entry which is preliminary data.</text>
</comment>
<dbReference type="InterPro" id="IPR001849">
    <property type="entry name" value="PH_domain"/>
</dbReference>
<dbReference type="STRING" id="71717.A0A4Y7TQM6"/>
<dbReference type="Pfam" id="PF00169">
    <property type="entry name" value="PH"/>
    <property type="match status" value="1"/>
</dbReference>
<feature type="compositionally biased region" description="Low complexity" evidence="2">
    <location>
        <begin position="528"/>
        <end position="544"/>
    </location>
</feature>
<dbReference type="InterPro" id="IPR000198">
    <property type="entry name" value="RhoGAP_dom"/>
</dbReference>
<proteinExistence type="predicted"/>
<feature type="domain" description="PH" evidence="4">
    <location>
        <begin position="311"/>
        <end position="421"/>
    </location>
</feature>
<dbReference type="PANTHER" id="PTHR23176:SF129">
    <property type="entry name" value="RHO GTPASE ACTIVATING PROTEIN AT 16F, ISOFORM E-RELATED"/>
    <property type="match status" value="1"/>
</dbReference>
<keyword evidence="3" id="KW-0472">Membrane</keyword>
<dbReference type="InterPro" id="IPR001683">
    <property type="entry name" value="PX_dom"/>
</dbReference>
<dbReference type="SMART" id="SM00233">
    <property type="entry name" value="PH"/>
    <property type="match status" value="1"/>
</dbReference>
<dbReference type="Gene3D" id="2.30.29.30">
    <property type="entry name" value="Pleckstrin-homology domain (PH domain)/Phosphotyrosine-binding domain (PTB)"/>
    <property type="match status" value="1"/>
</dbReference>
<dbReference type="SMART" id="SM00324">
    <property type="entry name" value="RhoGAP"/>
    <property type="match status" value="1"/>
</dbReference>
<feature type="compositionally biased region" description="Low complexity" evidence="2">
    <location>
        <begin position="487"/>
        <end position="502"/>
    </location>
</feature>
<dbReference type="GO" id="GO:0005096">
    <property type="term" value="F:GTPase activator activity"/>
    <property type="evidence" value="ECO:0007669"/>
    <property type="project" value="UniProtKB-KW"/>
</dbReference>
<feature type="region of interest" description="Disordered" evidence="2">
    <location>
        <begin position="877"/>
        <end position="898"/>
    </location>
</feature>
<feature type="compositionally biased region" description="Polar residues" evidence="2">
    <location>
        <begin position="564"/>
        <end position="575"/>
    </location>
</feature>
<accession>A0A4Y7TQM6</accession>